<evidence type="ECO:0000313" key="2">
    <source>
        <dbReference type="Proteomes" id="UP000794436"/>
    </source>
</evidence>
<dbReference type="Proteomes" id="UP000794436">
    <property type="component" value="Unassembled WGS sequence"/>
</dbReference>
<dbReference type="OrthoDB" id="151325at2759"/>
<dbReference type="AlphaFoldDB" id="A0A8K1FRN9"/>
<protein>
    <recommendedName>
        <fullName evidence="3">HNH nuclease domain-containing protein</fullName>
    </recommendedName>
</protein>
<comment type="caution">
    <text evidence="1">The sequence shown here is derived from an EMBL/GenBank/DDBJ whole genome shotgun (WGS) entry which is preliminary data.</text>
</comment>
<dbReference type="EMBL" id="SPLM01000001">
    <property type="protein sequence ID" value="TMW69197.1"/>
    <property type="molecule type" value="Genomic_DNA"/>
</dbReference>
<accession>A0A8K1FRN9</accession>
<name>A0A8K1FRN9_PYTOL</name>
<keyword evidence="2" id="KW-1185">Reference proteome</keyword>
<reference evidence="1" key="1">
    <citation type="submission" date="2019-03" db="EMBL/GenBank/DDBJ databases">
        <title>Long read genome sequence of the mycoparasitic Pythium oligandrum ATCC 38472 isolated from sugarbeet rhizosphere.</title>
        <authorList>
            <person name="Gaulin E."/>
        </authorList>
    </citation>
    <scope>NUCLEOTIDE SEQUENCE</scope>
    <source>
        <strain evidence="1">ATCC 38472_TT</strain>
    </source>
</reference>
<sequence length="336" mass="39078">MYSIVCGQDVVFSVEVDADMVVWHLTTRIDSMLEERGFDPYQYELYIAKWKDRWLTTSEIHDFDSIHELRLLKGRLIALAGLGLSREDVQQEEVDATTPAQAPVHVLLSKPNPKPWRWTDDSPPTACFTASVREAYKCDEPRRIVRCMVLDAALPANFVVALHLYKPLEPRFAPDFEDIDDMRNGLVVCKRLAQAYVALQICFLYDAQSDQFRLKVLDQTLANERIVSRLAEQERVELHDGREVPNMKKRGKAQWFLPHTKFDIRTTFGDLDARSLCFRSLLRPFKRCLYLQARLARWRAIESHWHGAKEVRIDDFRDEGMSLAPKMEFFNARSGR</sequence>
<organism evidence="1 2">
    <name type="scientific">Pythium oligandrum</name>
    <name type="common">Mycoparasitic fungus</name>
    <dbReference type="NCBI Taxonomy" id="41045"/>
    <lineage>
        <taxon>Eukaryota</taxon>
        <taxon>Sar</taxon>
        <taxon>Stramenopiles</taxon>
        <taxon>Oomycota</taxon>
        <taxon>Peronosporomycetes</taxon>
        <taxon>Pythiales</taxon>
        <taxon>Pythiaceae</taxon>
        <taxon>Pythium</taxon>
    </lineage>
</organism>
<gene>
    <name evidence="1" type="ORF">Poli38472_001353</name>
</gene>
<evidence type="ECO:0008006" key="3">
    <source>
        <dbReference type="Google" id="ProtNLM"/>
    </source>
</evidence>
<evidence type="ECO:0000313" key="1">
    <source>
        <dbReference type="EMBL" id="TMW69197.1"/>
    </source>
</evidence>
<proteinExistence type="predicted"/>